<evidence type="ECO:0000256" key="4">
    <source>
        <dbReference type="ARBA" id="ARBA00022475"/>
    </source>
</evidence>
<dbReference type="SUPFAM" id="SSF47226">
    <property type="entry name" value="Histidine-containing phosphotransfer domain, HPT domain"/>
    <property type="match status" value="1"/>
</dbReference>
<dbReference type="SUPFAM" id="SSF47384">
    <property type="entry name" value="Homodimeric domain of signal transducing histidine kinase"/>
    <property type="match status" value="1"/>
</dbReference>
<dbReference type="SUPFAM" id="SSF55874">
    <property type="entry name" value="ATPase domain of HSP90 chaperone/DNA topoisomerase II/histidine kinase"/>
    <property type="match status" value="1"/>
</dbReference>
<dbReference type="Gene3D" id="3.30.565.10">
    <property type="entry name" value="Histidine kinase-like ATPase, C-terminal domain"/>
    <property type="match status" value="1"/>
</dbReference>
<dbReference type="InterPro" id="IPR036097">
    <property type="entry name" value="HisK_dim/P_sf"/>
</dbReference>
<keyword evidence="10" id="KW-0067">ATP-binding</keyword>
<feature type="domain" description="Histidine kinase" evidence="16">
    <location>
        <begin position="321"/>
        <end position="541"/>
    </location>
</feature>
<evidence type="ECO:0000313" key="19">
    <source>
        <dbReference type="EMBL" id="SOC79048.1"/>
    </source>
</evidence>
<evidence type="ECO:0000256" key="10">
    <source>
        <dbReference type="ARBA" id="ARBA00022840"/>
    </source>
</evidence>
<dbReference type="EC" id="2.7.13.3" evidence="3"/>
<dbReference type="Pfam" id="PF02518">
    <property type="entry name" value="HATPase_c"/>
    <property type="match status" value="1"/>
</dbReference>
<dbReference type="PRINTS" id="PR00344">
    <property type="entry name" value="BCTRLSENSOR"/>
</dbReference>
<protein>
    <recommendedName>
        <fullName evidence="3">histidine kinase</fullName>
        <ecNumber evidence="3">2.7.13.3</ecNumber>
    </recommendedName>
</protein>
<dbReference type="PROSITE" id="PS50894">
    <property type="entry name" value="HPT"/>
    <property type="match status" value="1"/>
</dbReference>
<dbReference type="CDD" id="cd16922">
    <property type="entry name" value="HATPase_EvgS-ArcB-TorS-like"/>
    <property type="match status" value="1"/>
</dbReference>
<comment type="catalytic activity">
    <reaction evidence="1">
        <text>ATP + protein L-histidine = ADP + protein N-phospho-L-histidine.</text>
        <dbReference type="EC" id="2.7.13.3"/>
    </reaction>
</comment>
<evidence type="ECO:0000256" key="8">
    <source>
        <dbReference type="ARBA" id="ARBA00022692"/>
    </source>
</evidence>
<evidence type="ECO:0000256" key="9">
    <source>
        <dbReference type="ARBA" id="ARBA00022777"/>
    </source>
</evidence>
<dbReference type="PANTHER" id="PTHR43047">
    <property type="entry name" value="TWO-COMPONENT HISTIDINE PROTEIN KINASE"/>
    <property type="match status" value="1"/>
</dbReference>
<dbReference type="GO" id="GO:0005886">
    <property type="term" value="C:plasma membrane"/>
    <property type="evidence" value="ECO:0007669"/>
    <property type="project" value="UniProtKB-SubCell"/>
</dbReference>
<dbReference type="InterPro" id="IPR011006">
    <property type="entry name" value="CheY-like_superfamily"/>
</dbReference>
<dbReference type="FunFam" id="3.30.565.10:FF:000010">
    <property type="entry name" value="Sensor histidine kinase RcsC"/>
    <property type="match status" value="1"/>
</dbReference>
<keyword evidence="5" id="KW-0997">Cell inner membrane</keyword>
<keyword evidence="7" id="KW-0808">Transferase</keyword>
<dbReference type="SMART" id="SM00448">
    <property type="entry name" value="REC"/>
    <property type="match status" value="1"/>
</dbReference>
<proteinExistence type="predicted"/>
<evidence type="ECO:0000259" key="16">
    <source>
        <dbReference type="PROSITE" id="PS50109"/>
    </source>
</evidence>
<dbReference type="InterPro" id="IPR005467">
    <property type="entry name" value="His_kinase_dom"/>
</dbReference>
<dbReference type="Pfam" id="PF00512">
    <property type="entry name" value="HisKA"/>
    <property type="match status" value="1"/>
</dbReference>
<evidence type="ECO:0000256" key="1">
    <source>
        <dbReference type="ARBA" id="ARBA00000085"/>
    </source>
</evidence>
<dbReference type="Pfam" id="PF00072">
    <property type="entry name" value="Response_reg"/>
    <property type="match status" value="1"/>
</dbReference>
<dbReference type="SUPFAM" id="SSF52172">
    <property type="entry name" value="CheY-like"/>
    <property type="match status" value="1"/>
</dbReference>
<evidence type="ECO:0000256" key="11">
    <source>
        <dbReference type="ARBA" id="ARBA00022989"/>
    </source>
</evidence>
<dbReference type="InterPro" id="IPR003661">
    <property type="entry name" value="HisK_dim/P_dom"/>
</dbReference>
<dbReference type="SMART" id="SM00388">
    <property type="entry name" value="HisKA"/>
    <property type="match status" value="1"/>
</dbReference>
<dbReference type="PROSITE" id="PS50109">
    <property type="entry name" value="HIS_KIN"/>
    <property type="match status" value="1"/>
</dbReference>
<evidence type="ECO:0000259" key="18">
    <source>
        <dbReference type="PROSITE" id="PS50894"/>
    </source>
</evidence>
<dbReference type="Gene3D" id="1.10.287.130">
    <property type="match status" value="1"/>
</dbReference>
<dbReference type="CDD" id="cd00082">
    <property type="entry name" value="HisKA"/>
    <property type="match status" value="1"/>
</dbReference>
<keyword evidence="10" id="KW-0547">Nucleotide-binding</keyword>
<evidence type="ECO:0000256" key="14">
    <source>
        <dbReference type="PROSITE-ProRule" id="PRU00169"/>
    </source>
</evidence>
<dbReference type="AlphaFoldDB" id="A0A285X176"/>
<dbReference type="InterPro" id="IPR036641">
    <property type="entry name" value="HPT_dom_sf"/>
</dbReference>
<dbReference type="RefSeq" id="WP_097054819.1">
    <property type="nucleotide sequence ID" value="NZ_OCMF01000001.1"/>
</dbReference>
<keyword evidence="11 15" id="KW-1133">Transmembrane helix</keyword>
<feature type="domain" description="HPt" evidence="18">
    <location>
        <begin position="711"/>
        <end position="804"/>
    </location>
</feature>
<dbReference type="SMART" id="SM00387">
    <property type="entry name" value="HATPase_c"/>
    <property type="match status" value="1"/>
</dbReference>
<sequence>MAKKRSSLTFTVFAGYLVLAALMGLAVWFIYNQVINYTTMTERNTMGNQKLLLVGEAATKLYEAESLSRQLIQTGNLEGLEGYTAKIDSIKTTLASLQDYRTDSSLDSEIDSINVLLSQKSRNLKELLELRARGETDSYYARVLDELKRVDENFETQDYNRRFRDMAPHQRQLLIKLLNYANEQNPEPPAITVDSLVNSVKTVLGQLETQERRYRMALKEQEDQLLTNEIQLNNRLRGLLSTLETEERLNSINQVEAWQDTIEETSKIIIFLGAASLLVILTFVFLVTQDVIKSQRYRLELERAKNYAESLLKSREQFMNTVTHDLRSPLNSVIGYTGLLEKSNLNKSQNRYLAQLKRSSDYLLHLVNDLLDLSRLEAGKMTVEELAFNPKNLIEETVENAVPPEKPREVEVLVNVSDDLDTRVITDPFRIKQILTNLVSNACKFTPRGSVEVKAWLRQAKHNPVLCIEVKDTGIGISEAQKEKVFEEFSQEDSSIEKRYGGTGLGLAISKKITDLLQGRISLESEVGHGSTFLLEIPVAYAENNHAPAVEPRLQLKDAAGKKVLIVDDEPAQLGLLKELIKSTGMNYQTAHNGKAALKIIKNQRPDLILTDIQMPKMDGFELLRTIREDLKLKDLPVIALSGQPDVSASDYLQSGFSGSLLKPYSSQKLLQIISDLLHLQLQKEPASQPAAMDLNKGYSLSEIKNFAGEDPEAMNAILTAFITSTRSNLEALELASKKGAKKKVSAVAHKMLPMFRQLKVPHLIQKLVTLENANGKEKGKVDVQVFVAEVDELLRKLEQEITD</sequence>
<dbReference type="GO" id="GO:0000155">
    <property type="term" value="F:phosphorelay sensor kinase activity"/>
    <property type="evidence" value="ECO:0007669"/>
    <property type="project" value="InterPro"/>
</dbReference>
<keyword evidence="9" id="KW-0418">Kinase</keyword>
<feature type="transmembrane region" description="Helical" evidence="15">
    <location>
        <begin position="12"/>
        <end position="31"/>
    </location>
</feature>
<evidence type="ECO:0000313" key="20">
    <source>
        <dbReference type="Proteomes" id="UP000219193"/>
    </source>
</evidence>
<evidence type="ECO:0000256" key="6">
    <source>
        <dbReference type="ARBA" id="ARBA00022553"/>
    </source>
</evidence>
<feature type="transmembrane region" description="Helical" evidence="15">
    <location>
        <begin position="268"/>
        <end position="288"/>
    </location>
</feature>
<dbReference type="PANTHER" id="PTHR43047:SF64">
    <property type="entry name" value="HISTIDINE KINASE CONTAINING CHEY-HOMOLOGOUS RECEIVER DOMAIN AND PAS DOMAIN-RELATED"/>
    <property type="match status" value="1"/>
</dbReference>
<gene>
    <name evidence="19" type="ORF">SAMN06296241_0568</name>
</gene>
<dbReference type="InterPro" id="IPR008207">
    <property type="entry name" value="Sig_transdc_His_kin_Hpt_dom"/>
</dbReference>
<evidence type="ECO:0000259" key="17">
    <source>
        <dbReference type="PROSITE" id="PS50110"/>
    </source>
</evidence>
<dbReference type="OrthoDB" id="1046984at2"/>
<dbReference type="PROSITE" id="PS50110">
    <property type="entry name" value="RESPONSE_REGULATORY"/>
    <property type="match status" value="1"/>
</dbReference>
<keyword evidence="4" id="KW-1003">Cell membrane</keyword>
<accession>A0A285X176</accession>
<dbReference type="InterPro" id="IPR003594">
    <property type="entry name" value="HATPase_dom"/>
</dbReference>
<feature type="modified residue" description="Phosphohistidine" evidence="13">
    <location>
        <position position="750"/>
    </location>
</feature>
<evidence type="ECO:0000256" key="15">
    <source>
        <dbReference type="SAM" id="Phobius"/>
    </source>
</evidence>
<keyword evidence="8 15" id="KW-0812">Transmembrane</keyword>
<keyword evidence="20" id="KW-1185">Reference proteome</keyword>
<dbReference type="Gene3D" id="1.20.120.160">
    <property type="entry name" value="HPT domain"/>
    <property type="match status" value="1"/>
</dbReference>
<dbReference type="Gene3D" id="3.40.50.2300">
    <property type="match status" value="1"/>
</dbReference>
<name>A0A285X176_9FLAO</name>
<keyword evidence="6 14" id="KW-0597">Phosphoprotein</keyword>
<evidence type="ECO:0000256" key="2">
    <source>
        <dbReference type="ARBA" id="ARBA00004429"/>
    </source>
</evidence>
<comment type="subcellular location">
    <subcellularLocation>
        <location evidence="2">Cell inner membrane</location>
        <topology evidence="2">Multi-pass membrane protein</topology>
    </subcellularLocation>
</comment>
<feature type="domain" description="Response regulatory" evidence="17">
    <location>
        <begin position="563"/>
        <end position="678"/>
    </location>
</feature>
<evidence type="ECO:0000256" key="7">
    <source>
        <dbReference type="ARBA" id="ARBA00022679"/>
    </source>
</evidence>
<dbReference type="InterPro" id="IPR001789">
    <property type="entry name" value="Sig_transdc_resp-reg_receiver"/>
</dbReference>
<evidence type="ECO:0000256" key="12">
    <source>
        <dbReference type="ARBA" id="ARBA00023136"/>
    </source>
</evidence>
<dbReference type="InterPro" id="IPR004358">
    <property type="entry name" value="Sig_transdc_His_kin-like_C"/>
</dbReference>
<keyword evidence="12 15" id="KW-0472">Membrane</keyword>
<feature type="modified residue" description="4-aspartylphosphate" evidence="14">
    <location>
        <position position="612"/>
    </location>
</feature>
<evidence type="ECO:0000256" key="13">
    <source>
        <dbReference type="PROSITE-ProRule" id="PRU00110"/>
    </source>
</evidence>
<organism evidence="19 20">
    <name type="scientific">Salinimicrobium sediminis</name>
    <dbReference type="NCBI Taxonomy" id="1343891"/>
    <lineage>
        <taxon>Bacteria</taxon>
        <taxon>Pseudomonadati</taxon>
        <taxon>Bacteroidota</taxon>
        <taxon>Flavobacteriia</taxon>
        <taxon>Flavobacteriales</taxon>
        <taxon>Flavobacteriaceae</taxon>
        <taxon>Salinimicrobium</taxon>
    </lineage>
</organism>
<reference evidence="20" key="1">
    <citation type="submission" date="2017-09" db="EMBL/GenBank/DDBJ databases">
        <authorList>
            <person name="Varghese N."/>
            <person name="Submissions S."/>
        </authorList>
    </citation>
    <scope>NUCLEOTIDE SEQUENCE [LARGE SCALE GENOMIC DNA]</scope>
    <source>
        <strain evidence="20">CGMCC 1.12641</strain>
    </source>
</reference>
<evidence type="ECO:0000256" key="5">
    <source>
        <dbReference type="ARBA" id="ARBA00022519"/>
    </source>
</evidence>
<dbReference type="EMBL" id="OCMF01000001">
    <property type="protein sequence ID" value="SOC79048.1"/>
    <property type="molecule type" value="Genomic_DNA"/>
</dbReference>
<dbReference type="Proteomes" id="UP000219193">
    <property type="component" value="Unassembled WGS sequence"/>
</dbReference>
<evidence type="ECO:0000256" key="3">
    <source>
        <dbReference type="ARBA" id="ARBA00012438"/>
    </source>
</evidence>
<dbReference type="InterPro" id="IPR036890">
    <property type="entry name" value="HATPase_C_sf"/>
</dbReference>